<dbReference type="InterPro" id="IPR010730">
    <property type="entry name" value="HET"/>
</dbReference>
<evidence type="ECO:0000259" key="1">
    <source>
        <dbReference type="Pfam" id="PF06985"/>
    </source>
</evidence>
<dbReference type="Pfam" id="PF26639">
    <property type="entry name" value="Het-6_barrel"/>
    <property type="match status" value="1"/>
</dbReference>
<organism evidence="2 3">
    <name type="scientific">Cephalotrichum gorgonifer</name>
    <dbReference type="NCBI Taxonomy" id="2041049"/>
    <lineage>
        <taxon>Eukaryota</taxon>
        <taxon>Fungi</taxon>
        <taxon>Dikarya</taxon>
        <taxon>Ascomycota</taxon>
        <taxon>Pezizomycotina</taxon>
        <taxon>Sordariomycetes</taxon>
        <taxon>Hypocreomycetidae</taxon>
        <taxon>Microascales</taxon>
        <taxon>Microascaceae</taxon>
        <taxon>Cephalotrichum</taxon>
    </lineage>
</organism>
<reference evidence="2" key="1">
    <citation type="submission" date="2018-03" db="EMBL/GenBank/DDBJ databases">
        <authorList>
            <person name="Guldener U."/>
        </authorList>
    </citation>
    <scope>NUCLEOTIDE SEQUENCE</scope>
</reference>
<comment type="caution">
    <text evidence="2">The sequence shown here is derived from an EMBL/GenBank/DDBJ whole genome shotgun (WGS) entry which is preliminary data.</text>
</comment>
<dbReference type="Proteomes" id="UP001187682">
    <property type="component" value="Unassembled WGS sequence"/>
</dbReference>
<protein>
    <recommendedName>
        <fullName evidence="1">Heterokaryon incompatibility domain-containing protein</fullName>
    </recommendedName>
</protein>
<gene>
    <name evidence="2" type="ORF">DNG_08863</name>
</gene>
<name>A0AAE8N5U5_9PEZI</name>
<dbReference type="PANTHER" id="PTHR24148:SF64">
    <property type="entry name" value="HETEROKARYON INCOMPATIBILITY DOMAIN-CONTAINING PROTEIN"/>
    <property type="match status" value="1"/>
</dbReference>
<dbReference type="EMBL" id="ONZQ02000015">
    <property type="protein sequence ID" value="SPO06174.1"/>
    <property type="molecule type" value="Genomic_DNA"/>
</dbReference>
<dbReference type="PANTHER" id="PTHR24148">
    <property type="entry name" value="ANKYRIN REPEAT DOMAIN-CONTAINING PROTEIN 39 HOMOLOG-RELATED"/>
    <property type="match status" value="1"/>
</dbReference>
<feature type="domain" description="Heterokaryon incompatibility" evidence="1">
    <location>
        <begin position="1"/>
        <end position="72"/>
    </location>
</feature>
<evidence type="ECO:0000313" key="3">
    <source>
        <dbReference type="Proteomes" id="UP001187682"/>
    </source>
</evidence>
<accession>A0AAE8N5U5</accession>
<evidence type="ECO:0000313" key="2">
    <source>
        <dbReference type="EMBL" id="SPO06174.1"/>
    </source>
</evidence>
<sequence length="493" mass="56342">MTQIYKQADQVLTWLGTHPEAHAAFTLIRELGHPDVTQDWALQELQNRTTQLQALSKLFQLEYWSRMWVLQELTVARSTTVYCGDDSLSGEAMIRVQKLLVRLRASGLTYNVLLQAMENDMFSLDVIGDDGLLKIQQWNESATKRYLSFLECLLLHADRSATDPRDMIYGLANIANEKSKYQISVDYGLSVPDLYTSFARTEIQESKTLLMLTRARPQRNQQALPSWVPDWSTVKSNQVFFQDARQPQFYFTAAGETNPDVSFDSTGTVMTTKAVVLGRIDVLGKPTNMASDRDSNLSALAFQDWWSMIDAQDSQQHEAFARTILGKKPDNVTNASQLTDILGMFGDFVTECYPEQEVDEVLRQYWDQFVAASMNRRVGLMERSYDRKVKDLERDKQVVRSWRRIFAAYCWDRRFFYLDGGRRMGLVPSEAKQGDVVCIPLGCPCPMVFRERIQGQWVVVGEAYVDGLMYGEAVSIQGDNNSGSFKVEEFKLH</sequence>
<proteinExistence type="predicted"/>
<keyword evidence="3" id="KW-1185">Reference proteome</keyword>
<dbReference type="Pfam" id="PF06985">
    <property type="entry name" value="HET"/>
    <property type="match status" value="1"/>
</dbReference>
<dbReference type="AlphaFoldDB" id="A0AAE8N5U5"/>
<dbReference type="InterPro" id="IPR052895">
    <property type="entry name" value="HetReg/Transcr_Mod"/>
</dbReference>